<evidence type="ECO:0000313" key="7">
    <source>
        <dbReference type="EMBL" id="QCQ20744.1"/>
    </source>
</evidence>
<gene>
    <name evidence="7" type="primary">lptG</name>
    <name evidence="7" type="ORF">FDQ92_00110</name>
    <name evidence="8" type="ORF">FDQ92_15045</name>
</gene>
<name>A0A4P8KZJ9_9BACT</name>
<evidence type="ECO:0000313" key="9">
    <source>
        <dbReference type="Proteomes" id="UP000298602"/>
    </source>
</evidence>
<dbReference type="GO" id="GO:0055085">
    <property type="term" value="P:transmembrane transport"/>
    <property type="evidence" value="ECO:0007669"/>
    <property type="project" value="InterPro"/>
</dbReference>
<feature type="transmembrane region" description="Helical" evidence="6">
    <location>
        <begin position="99"/>
        <end position="118"/>
    </location>
</feature>
<accession>A0A4P8KZJ9</accession>
<proteinExistence type="predicted"/>
<sequence length="358" mass="40604">MKLLTRYVLRHFLSFFAMALFGFGGIYMVVDFFEKFDDVLERQASMADAALYFLLKLPLILNQGIPMAVLLATLIGLGILERNRELVAMRSAGIGVRTYAAPILGAALVISGLTFVLGETLARDFNRRAQEVWDHRIEGRDRSLGWLSENIWYRGEEVIYRIRLYDVRSQKLHGVSLYFLDDAFNLKERLEAEELRWEGSEWTAHKGALLRYGPEEIEQEVFEVRKLALAETPADFTRLDALPQELDWFELYRYTRKLMEDGYDAAPYRVELHTRVAFPLMSVILAVMGIAISLRTGRYGGIAMGIVLALVAAFVYIMVLQLGSSLATAGILPPTVGVWAGNVLFTALGWHLWVKARQ</sequence>
<dbReference type="GO" id="GO:0015920">
    <property type="term" value="P:lipopolysaccharide transport"/>
    <property type="evidence" value="ECO:0007669"/>
    <property type="project" value="TreeGrafter"/>
</dbReference>
<evidence type="ECO:0000256" key="5">
    <source>
        <dbReference type="ARBA" id="ARBA00023136"/>
    </source>
</evidence>
<keyword evidence="4 6" id="KW-1133">Transmembrane helix</keyword>
<protein>
    <submittedName>
        <fullName evidence="7">LPS export ABC transporter permease LptG</fullName>
    </submittedName>
</protein>
<evidence type="ECO:0000256" key="6">
    <source>
        <dbReference type="SAM" id="Phobius"/>
    </source>
</evidence>
<evidence type="ECO:0000256" key="4">
    <source>
        <dbReference type="ARBA" id="ARBA00022989"/>
    </source>
</evidence>
<evidence type="ECO:0000256" key="1">
    <source>
        <dbReference type="ARBA" id="ARBA00004651"/>
    </source>
</evidence>
<dbReference type="KEGG" id="dax:FDQ92_15045"/>
<dbReference type="NCBIfam" id="TIGR04408">
    <property type="entry name" value="LptG_lptG"/>
    <property type="match status" value="1"/>
</dbReference>
<feature type="transmembrane region" description="Helical" evidence="6">
    <location>
        <begin position="50"/>
        <end position="79"/>
    </location>
</feature>
<dbReference type="RefSeq" id="WP_137422714.1">
    <property type="nucleotide sequence ID" value="NZ_CP040098.1"/>
</dbReference>
<dbReference type="PANTHER" id="PTHR33529:SF6">
    <property type="entry name" value="YJGP_YJGQ FAMILY PERMEASE"/>
    <property type="match status" value="1"/>
</dbReference>
<dbReference type="EMBL" id="CP040098">
    <property type="protein sequence ID" value="QCQ23369.1"/>
    <property type="molecule type" value="Genomic_DNA"/>
</dbReference>
<reference evidence="7 9" key="1">
    <citation type="submission" date="2019-05" db="EMBL/GenBank/DDBJ databases">
        <title>The Complete Genome Sequence of the n-alkane-degrading Desulfoglaeba alkanexedens ALDC reveals multiple alkylsuccinate synthase gene clusters.</title>
        <authorList>
            <person name="Callaghan A.V."/>
            <person name="Davidova I.A."/>
            <person name="Duncan K.E."/>
            <person name="Morris B."/>
            <person name="McInerney M.J."/>
        </authorList>
    </citation>
    <scope>NUCLEOTIDE SEQUENCE [LARGE SCALE GENOMIC DNA]</scope>
    <source>
        <strain evidence="7 9">ALDC</strain>
    </source>
</reference>
<dbReference type="InterPro" id="IPR005495">
    <property type="entry name" value="LptG/LptF_permease"/>
</dbReference>
<dbReference type="AlphaFoldDB" id="A0A4P8KZJ9"/>
<dbReference type="PANTHER" id="PTHR33529">
    <property type="entry name" value="SLR0882 PROTEIN-RELATED"/>
    <property type="match status" value="1"/>
</dbReference>
<dbReference type="KEGG" id="dax:FDQ92_00110"/>
<reference evidence="7 9" key="2">
    <citation type="submission" date="2019-05" db="EMBL/GenBank/DDBJ databases">
        <authorList>
            <person name="Suflita J.M."/>
            <person name="Marks C.R."/>
        </authorList>
    </citation>
    <scope>NUCLEOTIDE SEQUENCE [LARGE SCALE GENOMIC DNA]</scope>
    <source>
        <strain evidence="7 9">ALDC</strain>
    </source>
</reference>
<dbReference type="OrthoDB" id="9783403at2"/>
<evidence type="ECO:0000256" key="2">
    <source>
        <dbReference type="ARBA" id="ARBA00022475"/>
    </source>
</evidence>
<dbReference type="EMBL" id="CP040098">
    <property type="protein sequence ID" value="QCQ20744.1"/>
    <property type="molecule type" value="Genomic_DNA"/>
</dbReference>
<keyword evidence="2" id="KW-1003">Cell membrane</keyword>
<comment type="subcellular location">
    <subcellularLocation>
        <location evidence="1">Cell membrane</location>
        <topology evidence="1">Multi-pass membrane protein</topology>
    </subcellularLocation>
</comment>
<dbReference type="GO" id="GO:0043190">
    <property type="term" value="C:ATP-binding cassette (ABC) transporter complex"/>
    <property type="evidence" value="ECO:0007669"/>
    <property type="project" value="InterPro"/>
</dbReference>
<dbReference type="Pfam" id="PF03739">
    <property type="entry name" value="LptF_LptG"/>
    <property type="match status" value="1"/>
</dbReference>
<keyword evidence="5 6" id="KW-0472">Membrane</keyword>
<feature type="transmembrane region" description="Helical" evidence="6">
    <location>
        <begin position="331"/>
        <end position="353"/>
    </location>
</feature>
<keyword evidence="9" id="KW-1185">Reference proteome</keyword>
<keyword evidence="3 6" id="KW-0812">Transmembrane</keyword>
<feature type="transmembrane region" description="Helical" evidence="6">
    <location>
        <begin position="12"/>
        <end position="30"/>
    </location>
</feature>
<feature type="transmembrane region" description="Helical" evidence="6">
    <location>
        <begin position="301"/>
        <end position="319"/>
    </location>
</feature>
<evidence type="ECO:0000256" key="3">
    <source>
        <dbReference type="ARBA" id="ARBA00022692"/>
    </source>
</evidence>
<dbReference type="InterPro" id="IPR030923">
    <property type="entry name" value="LptG"/>
</dbReference>
<feature type="transmembrane region" description="Helical" evidence="6">
    <location>
        <begin position="276"/>
        <end position="294"/>
    </location>
</feature>
<dbReference type="Proteomes" id="UP000298602">
    <property type="component" value="Chromosome"/>
</dbReference>
<organism evidence="7 9">
    <name type="scientific">Desulfoglaeba alkanexedens ALDC</name>
    <dbReference type="NCBI Taxonomy" id="980445"/>
    <lineage>
        <taxon>Bacteria</taxon>
        <taxon>Pseudomonadati</taxon>
        <taxon>Thermodesulfobacteriota</taxon>
        <taxon>Syntrophobacteria</taxon>
        <taxon>Syntrophobacterales</taxon>
        <taxon>Syntrophobacteraceae</taxon>
        <taxon>Desulfoglaeba</taxon>
    </lineage>
</organism>
<evidence type="ECO:0000313" key="8">
    <source>
        <dbReference type="EMBL" id="QCQ23369.1"/>
    </source>
</evidence>